<protein>
    <submittedName>
        <fullName evidence="1">Uncharacterized protein</fullName>
    </submittedName>
</protein>
<proteinExistence type="predicted"/>
<sequence length="79" mass="9071">MRALISTTEKITNIDGTTGFRVAQVSEEYFEVCRELVWVECSENVVADQYYYDEELDRIMPMPMPPTPTQPISTGTQTF</sequence>
<organism evidence="1">
    <name type="scientific">uncultured Caudovirales phage</name>
    <dbReference type="NCBI Taxonomy" id="2100421"/>
    <lineage>
        <taxon>Viruses</taxon>
        <taxon>Duplodnaviria</taxon>
        <taxon>Heunggongvirae</taxon>
        <taxon>Uroviricota</taxon>
        <taxon>Caudoviricetes</taxon>
        <taxon>Peduoviridae</taxon>
        <taxon>Maltschvirus</taxon>
        <taxon>Maltschvirus maltsch</taxon>
    </lineage>
</organism>
<reference evidence="1" key="1">
    <citation type="submission" date="2020-05" db="EMBL/GenBank/DDBJ databases">
        <authorList>
            <person name="Chiriac C."/>
            <person name="Salcher M."/>
            <person name="Ghai R."/>
            <person name="Kavagutti S V."/>
        </authorList>
    </citation>
    <scope>NUCLEOTIDE SEQUENCE</scope>
</reference>
<accession>A0A6J5T8J8</accession>
<dbReference type="EMBL" id="LR797523">
    <property type="protein sequence ID" value="CAB4222797.1"/>
    <property type="molecule type" value="Genomic_DNA"/>
</dbReference>
<gene>
    <name evidence="1" type="ORF">UFOVP1655_237</name>
</gene>
<name>A0A6J5T8J8_9CAUD</name>
<evidence type="ECO:0000313" key="1">
    <source>
        <dbReference type="EMBL" id="CAB4222797.1"/>
    </source>
</evidence>